<sequence>MRFAQRRRIDFQSTIAHNQIPAFYMALLTLGVRLIQNSENAHLGRCGYWAARYSNPNDGLLKGWPSLRGVGNRLYDYRSQFWRGVSNDAVYKIIRSIMRLMKQCKHREE</sequence>
<organism evidence="2 3">
    <name type="scientific">Candidatus Coxiella mudrowiae</name>
    <dbReference type="NCBI Taxonomy" id="2054173"/>
    <lineage>
        <taxon>Bacteria</taxon>
        <taxon>Pseudomonadati</taxon>
        <taxon>Pseudomonadota</taxon>
        <taxon>Gammaproteobacteria</taxon>
        <taxon>Legionellales</taxon>
        <taxon>Coxiellaceae</taxon>
        <taxon>Coxiella</taxon>
    </lineage>
</organism>
<proteinExistence type="predicted"/>
<protein>
    <recommendedName>
        <fullName evidence="4">Transposase</fullName>
    </recommendedName>
</protein>
<keyword evidence="3" id="KW-1185">Reference proteome</keyword>
<dbReference type="EMBL" id="CP011126">
    <property type="protein sequence ID" value="AKQ33419.1"/>
    <property type="molecule type" value="Genomic_DNA"/>
</dbReference>
<gene>
    <name evidence="1" type="ORF">CleRT_05010</name>
    <name evidence="2" type="ORF">CleRT_06450</name>
</gene>
<evidence type="ECO:0000313" key="3">
    <source>
        <dbReference type="Proteomes" id="UP000063965"/>
    </source>
</evidence>
<dbReference type="EMBL" id="CP011126">
    <property type="protein sequence ID" value="AKQ33506.1"/>
    <property type="molecule type" value="Genomic_DNA"/>
</dbReference>
<name>A0ABN4HQL0_9COXI</name>
<evidence type="ECO:0008006" key="4">
    <source>
        <dbReference type="Google" id="ProtNLM"/>
    </source>
</evidence>
<dbReference type="Proteomes" id="UP000063965">
    <property type="component" value="Chromosome"/>
</dbReference>
<reference evidence="2 3" key="1">
    <citation type="journal article" date="2015" name="Genome Biol. Evol.">
        <title>Distinctive Genome Reduction Rates Revealed by Genomic Analyses of Two Coxiella-Like Endosymbionts in Ticks.</title>
        <authorList>
            <person name="Gottlieb Y."/>
            <person name="Lalzar I."/>
            <person name="Klasson L."/>
        </authorList>
    </citation>
    <scope>NUCLEOTIDE SEQUENCE [LARGE SCALE GENOMIC DNA]</scope>
    <source>
        <strain evidence="2 3">CRt</strain>
    </source>
</reference>
<evidence type="ECO:0000313" key="1">
    <source>
        <dbReference type="EMBL" id="AKQ33419.1"/>
    </source>
</evidence>
<accession>A0ABN4HQL0</accession>
<evidence type="ECO:0000313" key="2">
    <source>
        <dbReference type="EMBL" id="AKQ33506.1"/>
    </source>
</evidence>